<dbReference type="EnsemblPlants" id="Pp3c6_2040V3.2">
    <property type="protein sequence ID" value="PAC:32977846.CDS.1"/>
    <property type="gene ID" value="Pp3c6_2040"/>
</dbReference>
<accession>A0A2K1KE19</accession>
<dbReference type="Gramene" id="Pp3c6_2040V3.1">
    <property type="protein sequence ID" value="PAC:32977845.CDS.1"/>
    <property type="gene ID" value="Pp3c6_2040"/>
</dbReference>
<reference evidence="1 3" key="2">
    <citation type="journal article" date="2018" name="Plant J.">
        <title>The Physcomitrella patens chromosome-scale assembly reveals moss genome structure and evolution.</title>
        <authorList>
            <person name="Lang D."/>
            <person name="Ullrich K.K."/>
            <person name="Murat F."/>
            <person name="Fuchs J."/>
            <person name="Jenkins J."/>
            <person name="Haas F.B."/>
            <person name="Piednoel M."/>
            <person name="Gundlach H."/>
            <person name="Van Bel M."/>
            <person name="Meyberg R."/>
            <person name="Vives C."/>
            <person name="Morata J."/>
            <person name="Symeonidi A."/>
            <person name="Hiss M."/>
            <person name="Muchero W."/>
            <person name="Kamisugi Y."/>
            <person name="Saleh O."/>
            <person name="Blanc G."/>
            <person name="Decker E.L."/>
            <person name="van Gessel N."/>
            <person name="Grimwood J."/>
            <person name="Hayes R.D."/>
            <person name="Graham S.W."/>
            <person name="Gunter L.E."/>
            <person name="McDaniel S.F."/>
            <person name="Hoernstein S.N.W."/>
            <person name="Larsson A."/>
            <person name="Li F.W."/>
            <person name="Perroud P.F."/>
            <person name="Phillips J."/>
            <person name="Ranjan P."/>
            <person name="Rokshar D.S."/>
            <person name="Rothfels C.J."/>
            <person name="Schneider L."/>
            <person name="Shu S."/>
            <person name="Stevenson D.W."/>
            <person name="Thummler F."/>
            <person name="Tillich M."/>
            <person name="Villarreal Aguilar J.C."/>
            <person name="Widiez T."/>
            <person name="Wong G.K."/>
            <person name="Wymore A."/>
            <person name="Zhang Y."/>
            <person name="Zimmer A.D."/>
            <person name="Quatrano R.S."/>
            <person name="Mayer K.F.X."/>
            <person name="Goodstein D."/>
            <person name="Casacuberta J.M."/>
            <person name="Vandepoele K."/>
            <person name="Reski R."/>
            <person name="Cuming A.C."/>
            <person name="Tuskan G.A."/>
            <person name="Maumus F."/>
            <person name="Salse J."/>
            <person name="Schmutz J."/>
            <person name="Rensing S.A."/>
        </authorList>
    </citation>
    <scope>NUCLEOTIDE SEQUENCE [LARGE SCALE GENOMIC DNA]</scope>
    <source>
        <strain evidence="2 3">cv. Gransden 2004</strain>
    </source>
</reference>
<sequence length="120" mass="13583">MRFDVNFQPVGAMNPNEKELDFIQSSIQTKCCYRSEQLRTVQSANPGMNVNKISFPRVELFKTPSIWEVVGTLYGGACEEVEISFQEDSETSVAEEDKTLSAEEEISSVLKCYASKCWRP</sequence>
<reference evidence="2" key="3">
    <citation type="submission" date="2020-12" db="UniProtKB">
        <authorList>
            <consortium name="EnsemblPlants"/>
        </authorList>
    </citation>
    <scope>IDENTIFICATION</scope>
</reference>
<name>A0A2K1KE19_PHYPA</name>
<organism evidence="1">
    <name type="scientific">Physcomitrium patens</name>
    <name type="common">Spreading-leaved earth moss</name>
    <name type="synonym">Physcomitrella patens</name>
    <dbReference type="NCBI Taxonomy" id="3218"/>
    <lineage>
        <taxon>Eukaryota</taxon>
        <taxon>Viridiplantae</taxon>
        <taxon>Streptophyta</taxon>
        <taxon>Embryophyta</taxon>
        <taxon>Bryophyta</taxon>
        <taxon>Bryophytina</taxon>
        <taxon>Bryopsida</taxon>
        <taxon>Funariidae</taxon>
        <taxon>Funariales</taxon>
        <taxon>Funariaceae</taxon>
        <taxon>Physcomitrium</taxon>
    </lineage>
</organism>
<evidence type="ECO:0000313" key="1">
    <source>
        <dbReference type="EMBL" id="PNR52024.1"/>
    </source>
</evidence>
<dbReference type="Gramene" id="Pp3c6_2040V3.2">
    <property type="protein sequence ID" value="PAC:32977846.CDS.1"/>
    <property type="gene ID" value="Pp3c6_2040"/>
</dbReference>
<dbReference type="AlphaFoldDB" id="A0A2K1KE19"/>
<dbReference type="Proteomes" id="UP000006727">
    <property type="component" value="Chromosome 6"/>
</dbReference>
<evidence type="ECO:0000313" key="3">
    <source>
        <dbReference type="Proteomes" id="UP000006727"/>
    </source>
</evidence>
<reference evidence="1 3" key="1">
    <citation type="journal article" date="2008" name="Science">
        <title>The Physcomitrella genome reveals evolutionary insights into the conquest of land by plants.</title>
        <authorList>
            <person name="Rensing S."/>
            <person name="Lang D."/>
            <person name="Zimmer A."/>
            <person name="Terry A."/>
            <person name="Salamov A."/>
            <person name="Shapiro H."/>
            <person name="Nishiyama T."/>
            <person name="Perroud P.-F."/>
            <person name="Lindquist E."/>
            <person name="Kamisugi Y."/>
            <person name="Tanahashi T."/>
            <person name="Sakakibara K."/>
            <person name="Fujita T."/>
            <person name="Oishi K."/>
            <person name="Shin-I T."/>
            <person name="Kuroki Y."/>
            <person name="Toyoda A."/>
            <person name="Suzuki Y."/>
            <person name="Hashimoto A."/>
            <person name="Yamaguchi K."/>
            <person name="Sugano A."/>
            <person name="Kohara Y."/>
            <person name="Fujiyama A."/>
            <person name="Anterola A."/>
            <person name="Aoki S."/>
            <person name="Ashton N."/>
            <person name="Barbazuk W.B."/>
            <person name="Barker E."/>
            <person name="Bennetzen J."/>
            <person name="Bezanilla M."/>
            <person name="Blankenship R."/>
            <person name="Cho S.H."/>
            <person name="Dutcher S."/>
            <person name="Estelle M."/>
            <person name="Fawcett J.A."/>
            <person name="Gundlach H."/>
            <person name="Hanada K."/>
            <person name="Heyl A."/>
            <person name="Hicks K.A."/>
            <person name="Hugh J."/>
            <person name="Lohr M."/>
            <person name="Mayer K."/>
            <person name="Melkozernov A."/>
            <person name="Murata T."/>
            <person name="Nelson D."/>
            <person name="Pils B."/>
            <person name="Prigge M."/>
            <person name="Reiss B."/>
            <person name="Renner T."/>
            <person name="Rombauts S."/>
            <person name="Rushton P."/>
            <person name="Sanderfoot A."/>
            <person name="Schween G."/>
            <person name="Shiu S.-H."/>
            <person name="Stueber K."/>
            <person name="Theodoulou F.L."/>
            <person name="Tu H."/>
            <person name="Van de Peer Y."/>
            <person name="Verrier P.J."/>
            <person name="Waters E."/>
            <person name="Wood A."/>
            <person name="Yang L."/>
            <person name="Cove D."/>
            <person name="Cuming A."/>
            <person name="Hasebe M."/>
            <person name="Lucas S."/>
            <person name="Mishler D.B."/>
            <person name="Reski R."/>
            <person name="Grigoriev I."/>
            <person name="Quatrano R.S."/>
            <person name="Boore J.L."/>
        </authorList>
    </citation>
    <scope>NUCLEOTIDE SEQUENCE [LARGE SCALE GENOMIC DNA]</scope>
    <source>
        <strain evidence="2 3">cv. Gransden 2004</strain>
    </source>
</reference>
<dbReference type="EnsemblPlants" id="Pp3c6_2040V3.1">
    <property type="protein sequence ID" value="PAC:32977845.CDS.1"/>
    <property type="gene ID" value="Pp3c6_2040"/>
</dbReference>
<protein>
    <submittedName>
        <fullName evidence="1 2">Uncharacterized protein</fullName>
    </submittedName>
</protein>
<gene>
    <name evidence="1" type="ORF">PHYPA_008398</name>
</gene>
<evidence type="ECO:0000313" key="2">
    <source>
        <dbReference type="EnsemblPlants" id="PAC:32977845.CDS.1"/>
    </source>
</evidence>
<dbReference type="InParanoid" id="A0A2K1KE19"/>
<dbReference type="EMBL" id="ABEU02000006">
    <property type="protein sequence ID" value="PNR52024.1"/>
    <property type="molecule type" value="Genomic_DNA"/>
</dbReference>
<keyword evidence="3" id="KW-1185">Reference proteome</keyword>
<proteinExistence type="predicted"/>